<dbReference type="Pfam" id="PF00698">
    <property type="entry name" value="Acyl_transf_1"/>
    <property type="match status" value="1"/>
</dbReference>
<dbReference type="Gene3D" id="3.40.366.10">
    <property type="entry name" value="Malonyl-Coenzyme A Acyl Carrier Protein, domain 2"/>
    <property type="match status" value="1"/>
</dbReference>
<dbReference type="FunFam" id="1.10.1200.10:FF:000007">
    <property type="entry name" value="Probable polyketide synthase pks17"/>
    <property type="match status" value="1"/>
</dbReference>
<dbReference type="InterPro" id="IPR049552">
    <property type="entry name" value="PKS_DH_N"/>
</dbReference>
<dbReference type="Proteomes" id="UP000247569">
    <property type="component" value="Unassembled WGS sequence"/>
</dbReference>
<dbReference type="InterPro" id="IPR020807">
    <property type="entry name" value="PKS_DH"/>
</dbReference>
<dbReference type="InterPro" id="IPR020802">
    <property type="entry name" value="TesA-like"/>
</dbReference>
<organism evidence="11 12">
    <name type="scientific">Nocardia tenerifensis</name>
    <dbReference type="NCBI Taxonomy" id="228006"/>
    <lineage>
        <taxon>Bacteria</taxon>
        <taxon>Bacillati</taxon>
        <taxon>Actinomycetota</taxon>
        <taxon>Actinomycetes</taxon>
        <taxon>Mycobacteriales</taxon>
        <taxon>Nocardiaceae</taxon>
        <taxon>Nocardia</taxon>
    </lineage>
</organism>
<feature type="active site" description="Proton acceptor; for dehydratase activity" evidence="8">
    <location>
        <position position="557"/>
    </location>
</feature>
<keyword evidence="7" id="KW-0012">Acyltransferase</keyword>
<dbReference type="SUPFAM" id="SSF51735">
    <property type="entry name" value="NAD(P)-binding Rossmann-fold domains"/>
    <property type="match status" value="2"/>
</dbReference>
<feature type="active site" description="Proton donor; for dehydratase activity" evidence="8">
    <location>
        <position position="720"/>
    </location>
</feature>
<evidence type="ECO:0000313" key="11">
    <source>
        <dbReference type="EMBL" id="PXX56260.1"/>
    </source>
</evidence>
<dbReference type="InterPro" id="IPR013968">
    <property type="entry name" value="PKS_KR"/>
</dbReference>
<dbReference type="SUPFAM" id="SSF53901">
    <property type="entry name" value="Thiolase-like"/>
    <property type="match status" value="1"/>
</dbReference>
<dbReference type="PANTHER" id="PTHR43775:SF51">
    <property type="entry name" value="INACTIVE PHENOLPHTHIOCEROL SYNTHESIS POLYKETIDE SYNTHASE TYPE I PKS1-RELATED"/>
    <property type="match status" value="1"/>
</dbReference>
<feature type="region of interest" description="N-terminal hotdog fold" evidence="8">
    <location>
        <begin position="525"/>
        <end position="648"/>
    </location>
</feature>
<comment type="pathway">
    <text evidence="1">Lipid metabolism.</text>
</comment>
<dbReference type="InterPro" id="IPR001031">
    <property type="entry name" value="Thioesterase"/>
</dbReference>
<keyword evidence="6" id="KW-0443">Lipid metabolism</keyword>
<dbReference type="Gene3D" id="1.10.1200.10">
    <property type="entry name" value="ACP-like"/>
    <property type="match status" value="1"/>
</dbReference>
<dbReference type="InterPro" id="IPR029058">
    <property type="entry name" value="AB_hydrolase_fold"/>
</dbReference>
<dbReference type="Gene3D" id="3.10.129.110">
    <property type="entry name" value="Polyketide synthase dehydratase"/>
    <property type="match status" value="1"/>
</dbReference>
<evidence type="ECO:0000256" key="4">
    <source>
        <dbReference type="ARBA" id="ARBA00022679"/>
    </source>
</evidence>
<dbReference type="InterPro" id="IPR049551">
    <property type="entry name" value="PKS_DH_C"/>
</dbReference>
<dbReference type="CDD" id="cd08956">
    <property type="entry name" value="KR_3_FAS_SDR_x"/>
    <property type="match status" value="1"/>
</dbReference>
<dbReference type="GO" id="GO:0006633">
    <property type="term" value="P:fatty acid biosynthetic process"/>
    <property type="evidence" value="ECO:0007669"/>
    <property type="project" value="TreeGrafter"/>
</dbReference>
<dbReference type="Gene3D" id="3.40.47.10">
    <property type="match status" value="1"/>
</dbReference>
<dbReference type="SMART" id="SM00827">
    <property type="entry name" value="PKS_AT"/>
    <property type="match status" value="1"/>
</dbReference>
<dbReference type="SMART" id="SM00822">
    <property type="entry name" value="PKS_KR"/>
    <property type="match status" value="1"/>
</dbReference>
<sequence length="1620" mass="171402">GIIKMIKAIQHGILPRTLHIDKPTSHVDWSTGTIELLTEQQPWPEHDRPRRAAVSSFGISGTNAHIILEQAPEVELPPRRELPHVPWVLSGHNPAALRAHAGRLADRDIEDGSVLDIGYSLATGRAALAERAIVTTGDPVRRAEALRAIARGGTHPAVVTGRAADGGLAMVFAGQGTQRPGMGRELYDTYPAYRAAFDDACAHLDKHLVHPLRDIVFGEHGDLLDQTGFAQPALFAMQAALYRLWEFWGVTPAVVAGHSIGEITAAHIAGVLSLPEACALITSRGRLMHALPEGGAMVAVNAEVDAVLPHLADYPDTVGIAAVNGPNSVVLSGDRADLAAIVGQLDGHRHTWLRVSHAFHSPLMEPMLDRFREAIAGLSFAPPIVPIVSTVTGRLADEHTFADPEHWIRHARNTVRFADAVGALAGQAVTDYLEIGPGGSLVPHLPSGAVPSLRTDRRDTAAITEALAHLVATGTHPNWTDYFAETGARSVPLPTYPFQHQRYWLDHRAVGPADLDSAGVDAADHPMLAAMVADPESGSLVFTGRVDPHTHPWLADHIVGNRIVLPATAHLDLVLHAGAHCGRTGLDDLTIEAPAVLADGMALDLRVTVEPPDTHGRSTVRVYTRESGGDRPWQRNATAVLAEAGAEVAHDPDHAWPPPDARALDLDAHYDHLAERGLHYGPAFRGLRAAWHRSGEVCAEVALPEGTDVAGYLVHPALLDAALHAIGFGGFVDEADPSPSVPFAWRGVRVGTAGGTALRVRITAAGKDSVAVALFDREGRAVGSVTALTLRPLPVDESADVPRSLLGLRWQALPAGPVPAESWSAVLGTEDSWFPSALRDSGGHVETYSGIAELGDAAEAAGMTPDAVFVVPSAPDDADVPAAAAHLAAGVLTLLQAWLADRRFATTRLVVVIRGDATDPASAVLTGLVRAAQAEHPGHLTLLDIPRTSRLDRRGLAAALASGEPEIMLRDGVAYVPRLAPLTGPRSAAADLSGGTVLVTGASGTLGQLVARRLVAEHGVRDLLLVSRGGEMPSLRAELAAAGARVEVAACDVAERDQVATLIAEHPVHAVVHAAGVLDDAVLTSLTTDQLARVLRPKVAAAWHLHELTGDLTAFILFSSVAGILGSAGQAAYAAGNTFLDALAIHRAALGLPASSLAWGPWDTAAGMAADRRNLVRGGVAALSTAEGLALFDAALTRPEAQLVPVRVDVAALRATAAREPLPPIWHALVRPTRVDTRPAGRDLLDGLAELTGTEREDALLALVRREVAAALGHSTPEELDGDRAFTELGFDSLTAVDLRNRLQRATGLSLVANVVFDQPTPPALARFLSDELAGTVTPAAATTEDTLGALFRQACLDDRVDEGMELVRVASRLRPVFHSADEVGQRPHPVPLARGAHRPRLLCFPAVVAMSGAHQYARFAGALRDRRDTVVLPEPGFRAGERLPGSVLAIAEMQAQAVLDYAGTEPYALLGYSSGGWIAHEVAALLQQSEAPPRAVVLIDTYLPAEMNPRLSRAFTGGLFARRTELVSMDHVSLTAMGGYFEVFGEWEPRPIDTPTLFVRAADALPDMDDAPLADGEWGPAWSLADAQPVVAGDHFTIVEGHAETTAQVVDSWLAALER</sequence>
<dbReference type="InterPro" id="IPR055123">
    <property type="entry name" value="SpnB-like_Rossmann"/>
</dbReference>
<dbReference type="InterPro" id="IPR020806">
    <property type="entry name" value="PKS_PP-bd"/>
</dbReference>
<gene>
    <name evidence="11" type="ORF">DFR70_1201</name>
</gene>
<dbReference type="InterPro" id="IPR050091">
    <property type="entry name" value="PKS_NRPS_Biosynth_Enz"/>
</dbReference>
<dbReference type="GO" id="GO:0031177">
    <property type="term" value="F:phosphopantetheine binding"/>
    <property type="evidence" value="ECO:0007669"/>
    <property type="project" value="InterPro"/>
</dbReference>
<dbReference type="InterPro" id="IPR036736">
    <property type="entry name" value="ACP-like_sf"/>
</dbReference>
<proteinExistence type="predicted"/>
<protein>
    <submittedName>
        <fullName evidence="11">Phosphopantetheine binding protein</fullName>
    </submittedName>
</protein>
<comment type="caution">
    <text evidence="11">The sequence shown here is derived from an EMBL/GenBank/DDBJ whole genome shotgun (WGS) entry which is preliminary data.</text>
</comment>
<dbReference type="Pfam" id="PF00975">
    <property type="entry name" value="Thioesterase"/>
    <property type="match status" value="1"/>
</dbReference>
<dbReference type="Pfam" id="PF00550">
    <property type="entry name" value="PP-binding"/>
    <property type="match status" value="1"/>
</dbReference>
<dbReference type="GO" id="GO:0004312">
    <property type="term" value="F:fatty acid synthase activity"/>
    <property type="evidence" value="ECO:0007669"/>
    <property type="project" value="TreeGrafter"/>
</dbReference>
<dbReference type="Pfam" id="PF14765">
    <property type="entry name" value="PS-DH"/>
    <property type="match status" value="1"/>
</dbReference>
<dbReference type="Pfam" id="PF22953">
    <property type="entry name" value="SpnB_Rossmann"/>
    <property type="match status" value="1"/>
</dbReference>
<dbReference type="SMART" id="SM00826">
    <property type="entry name" value="PKS_DH"/>
    <property type="match status" value="1"/>
</dbReference>
<evidence type="ECO:0000313" key="12">
    <source>
        <dbReference type="Proteomes" id="UP000247569"/>
    </source>
</evidence>
<dbReference type="InterPro" id="IPR016036">
    <property type="entry name" value="Malonyl_transacylase_ACP-bd"/>
</dbReference>
<feature type="domain" description="PKS/mFAS DH" evidence="10">
    <location>
        <begin position="525"/>
        <end position="799"/>
    </location>
</feature>
<feature type="domain" description="Carrier" evidence="9">
    <location>
        <begin position="1258"/>
        <end position="1333"/>
    </location>
</feature>
<dbReference type="SUPFAM" id="SSF52151">
    <property type="entry name" value="FabD/lysophospholipase-like"/>
    <property type="match status" value="1"/>
</dbReference>
<dbReference type="InterPro" id="IPR042104">
    <property type="entry name" value="PKS_dehydratase_sf"/>
</dbReference>
<dbReference type="InterPro" id="IPR016035">
    <property type="entry name" value="Acyl_Trfase/lysoPLipase"/>
</dbReference>
<keyword evidence="4" id="KW-0808">Transferase</keyword>
<dbReference type="Pfam" id="PF21089">
    <property type="entry name" value="PKS_DH_N"/>
    <property type="match status" value="1"/>
</dbReference>
<dbReference type="InterPro" id="IPR036291">
    <property type="entry name" value="NAD(P)-bd_dom_sf"/>
</dbReference>
<feature type="non-terminal residue" evidence="11">
    <location>
        <position position="1"/>
    </location>
</feature>
<dbReference type="InterPro" id="IPR006162">
    <property type="entry name" value="Ppantetheine_attach_site"/>
</dbReference>
<dbReference type="SUPFAM" id="SSF53474">
    <property type="entry name" value="alpha/beta-Hydrolases"/>
    <property type="match status" value="1"/>
</dbReference>
<evidence type="ECO:0000256" key="2">
    <source>
        <dbReference type="ARBA" id="ARBA00022450"/>
    </source>
</evidence>
<name>A0A318JQI2_9NOCA</name>
<evidence type="ECO:0000256" key="5">
    <source>
        <dbReference type="ARBA" id="ARBA00022832"/>
    </source>
</evidence>
<evidence type="ECO:0000256" key="3">
    <source>
        <dbReference type="ARBA" id="ARBA00022553"/>
    </source>
</evidence>
<dbReference type="InterPro" id="IPR001227">
    <property type="entry name" value="Ac_transferase_dom_sf"/>
</dbReference>
<dbReference type="SUPFAM" id="SSF55048">
    <property type="entry name" value="Probable ACP-binding domain of malonyl-CoA ACP transacylase"/>
    <property type="match status" value="1"/>
</dbReference>
<dbReference type="Gene3D" id="3.40.50.1820">
    <property type="entry name" value="alpha/beta hydrolase"/>
    <property type="match status" value="1"/>
</dbReference>
<keyword evidence="2" id="KW-0596">Phosphopantetheine</keyword>
<evidence type="ECO:0000256" key="7">
    <source>
        <dbReference type="ARBA" id="ARBA00023315"/>
    </source>
</evidence>
<dbReference type="EMBL" id="QJKF01000020">
    <property type="protein sequence ID" value="PXX56260.1"/>
    <property type="molecule type" value="Genomic_DNA"/>
</dbReference>
<dbReference type="InterPro" id="IPR014043">
    <property type="entry name" value="Acyl_transferase_dom"/>
</dbReference>
<dbReference type="Pfam" id="PF16197">
    <property type="entry name" value="KAsynt_C_assoc"/>
    <property type="match status" value="1"/>
</dbReference>
<dbReference type="SMART" id="SM01294">
    <property type="entry name" value="PKS_PP_betabranch"/>
    <property type="match status" value="1"/>
</dbReference>
<dbReference type="Pfam" id="PF08659">
    <property type="entry name" value="KR"/>
    <property type="match status" value="1"/>
</dbReference>
<dbReference type="InterPro" id="IPR057326">
    <property type="entry name" value="KR_dom"/>
</dbReference>
<dbReference type="Gene3D" id="3.40.50.720">
    <property type="entry name" value="NAD(P)-binding Rossmann-like Domain"/>
    <property type="match status" value="1"/>
</dbReference>
<dbReference type="SMART" id="SM00823">
    <property type="entry name" value="PKS_PP"/>
    <property type="match status" value="1"/>
</dbReference>
<dbReference type="PANTHER" id="PTHR43775">
    <property type="entry name" value="FATTY ACID SYNTHASE"/>
    <property type="match status" value="1"/>
</dbReference>
<feature type="region of interest" description="C-terminal hotdog fold" evidence="8">
    <location>
        <begin position="661"/>
        <end position="799"/>
    </location>
</feature>
<dbReference type="PROSITE" id="PS52019">
    <property type="entry name" value="PKS_MFAS_DH"/>
    <property type="match status" value="1"/>
</dbReference>
<dbReference type="InterPro" id="IPR016039">
    <property type="entry name" value="Thiolase-like"/>
</dbReference>
<dbReference type="Gene3D" id="3.30.70.3290">
    <property type="match status" value="1"/>
</dbReference>
<dbReference type="InterPro" id="IPR009081">
    <property type="entry name" value="PP-bd_ACP"/>
</dbReference>
<evidence type="ECO:0000256" key="8">
    <source>
        <dbReference type="PROSITE-ProRule" id="PRU01363"/>
    </source>
</evidence>
<evidence type="ECO:0000259" key="10">
    <source>
        <dbReference type="PROSITE" id="PS52019"/>
    </source>
</evidence>
<keyword evidence="12" id="KW-1185">Reference proteome</keyword>
<keyword evidence="3" id="KW-0597">Phosphoprotein</keyword>
<dbReference type="PROSITE" id="PS50075">
    <property type="entry name" value="CARRIER"/>
    <property type="match status" value="1"/>
</dbReference>
<dbReference type="PROSITE" id="PS00012">
    <property type="entry name" value="PHOSPHOPANTETHEINE"/>
    <property type="match status" value="1"/>
</dbReference>
<accession>A0A318JQI2</accession>
<reference evidence="11 12" key="1">
    <citation type="submission" date="2018-05" db="EMBL/GenBank/DDBJ databases">
        <title>Genomic Encyclopedia of Type Strains, Phase IV (KMG-IV): sequencing the most valuable type-strain genomes for metagenomic binning, comparative biology and taxonomic classification.</title>
        <authorList>
            <person name="Goeker M."/>
        </authorList>
    </citation>
    <scope>NUCLEOTIDE SEQUENCE [LARGE SCALE GENOMIC DNA]</scope>
    <source>
        <strain evidence="11 12">DSM 44704</strain>
    </source>
</reference>
<dbReference type="SMART" id="SM00824">
    <property type="entry name" value="PKS_TE"/>
    <property type="match status" value="1"/>
</dbReference>
<evidence type="ECO:0000256" key="1">
    <source>
        <dbReference type="ARBA" id="ARBA00005189"/>
    </source>
</evidence>
<evidence type="ECO:0000256" key="6">
    <source>
        <dbReference type="ARBA" id="ARBA00023098"/>
    </source>
</evidence>
<dbReference type="InterPro" id="IPR032821">
    <property type="entry name" value="PKS_assoc"/>
</dbReference>
<dbReference type="InterPro" id="IPR049900">
    <property type="entry name" value="PKS_mFAS_DH"/>
</dbReference>
<evidence type="ECO:0000259" key="9">
    <source>
        <dbReference type="PROSITE" id="PS50075"/>
    </source>
</evidence>
<keyword evidence="5" id="KW-0276">Fatty acid metabolism</keyword>